<dbReference type="EMBL" id="UINC01001035">
    <property type="protein sequence ID" value="SUZ68275.1"/>
    <property type="molecule type" value="Genomic_DNA"/>
</dbReference>
<dbReference type="AntiFam" id="ANF00014">
    <property type="entry name" value="tRNA translation"/>
</dbReference>
<evidence type="ECO:0000313" key="1">
    <source>
        <dbReference type="EMBL" id="SUZ68275.1"/>
    </source>
</evidence>
<gene>
    <name evidence="1" type="ORF">METZ01_LOCUS21129</name>
</gene>
<dbReference type="AlphaFoldDB" id="A0A381PMP1"/>
<accession>A0A381PMP1</accession>
<name>A0A381PMP1_9ZZZZ</name>
<reference evidence="1" key="1">
    <citation type="submission" date="2018-05" db="EMBL/GenBank/DDBJ databases">
        <authorList>
            <person name="Lanie J.A."/>
            <person name="Ng W.-L."/>
            <person name="Kazmierczak K.M."/>
            <person name="Andrzejewski T.M."/>
            <person name="Davidsen T.M."/>
            <person name="Wayne K.J."/>
            <person name="Tettelin H."/>
            <person name="Glass J.I."/>
            <person name="Rusch D."/>
            <person name="Podicherti R."/>
            <person name="Tsui H.-C.T."/>
            <person name="Winkler M.E."/>
        </authorList>
    </citation>
    <scope>NUCLEOTIDE SEQUENCE</scope>
</reference>
<sequence>MGIEPTPPAWKAGVLPLNYTRSVGREGFEPP</sequence>
<protein>
    <submittedName>
        <fullName evidence="1">Uncharacterized protein</fullName>
    </submittedName>
</protein>
<proteinExistence type="predicted"/>
<organism evidence="1">
    <name type="scientific">marine metagenome</name>
    <dbReference type="NCBI Taxonomy" id="408172"/>
    <lineage>
        <taxon>unclassified sequences</taxon>
        <taxon>metagenomes</taxon>
        <taxon>ecological metagenomes</taxon>
    </lineage>
</organism>